<dbReference type="PROSITE" id="PS51192">
    <property type="entry name" value="HELICASE_ATP_BIND_1"/>
    <property type="match status" value="1"/>
</dbReference>
<dbReference type="EMBL" id="JAAQHG020000273">
    <property type="protein sequence ID" value="KAL1581680.1"/>
    <property type="molecule type" value="Genomic_DNA"/>
</dbReference>
<evidence type="ECO:0000256" key="6">
    <source>
        <dbReference type="SAM" id="Phobius"/>
    </source>
</evidence>
<dbReference type="GO" id="GO:0005524">
    <property type="term" value="F:ATP binding"/>
    <property type="evidence" value="ECO:0007669"/>
    <property type="project" value="UniProtKB-KW"/>
</dbReference>
<evidence type="ECO:0000256" key="3">
    <source>
        <dbReference type="ARBA" id="ARBA00022840"/>
    </source>
</evidence>
<dbReference type="AlphaFoldDB" id="A0AB34KDU4"/>
<dbReference type="GO" id="GO:0005694">
    <property type="term" value="C:chromosome"/>
    <property type="evidence" value="ECO:0007669"/>
    <property type="project" value="TreeGrafter"/>
</dbReference>
<evidence type="ECO:0000256" key="5">
    <source>
        <dbReference type="ARBA" id="ARBA00034808"/>
    </source>
</evidence>
<dbReference type="PANTHER" id="PTHR13710:SF154">
    <property type="entry name" value="RECQ HELICASE, PUTATIVE (AFU_ORTHOLOGUE AFUA_6G14720)-RELATED"/>
    <property type="match status" value="1"/>
</dbReference>
<evidence type="ECO:0000256" key="4">
    <source>
        <dbReference type="ARBA" id="ARBA00034617"/>
    </source>
</evidence>
<dbReference type="SMART" id="SM00490">
    <property type="entry name" value="HELICc"/>
    <property type="match status" value="1"/>
</dbReference>
<comment type="similarity">
    <text evidence="1">Belongs to the helicase family. RecQ subfamily.</text>
</comment>
<feature type="domain" description="Helicase C-terminal" evidence="8">
    <location>
        <begin position="170"/>
        <end position="343"/>
    </location>
</feature>
<dbReference type="PANTHER" id="PTHR13710">
    <property type="entry name" value="DNA HELICASE RECQ FAMILY MEMBER"/>
    <property type="match status" value="1"/>
</dbReference>
<evidence type="ECO:0000313" key="10">
    <source>
        <dbReference type="Proteomes" id="UP000803884"/>
    </source>
</evidence>
<keyword evidence="6" id="KW-0812">Transmembrane</keyword>
<evidence type="ECO:0000259" key="8">
    <source>
        <dbReference type="PROSITE" id="PS51194"/>
    </source>
</evidence>
<dbReference type="Pfam" id="PF00271">
    <property type="entry name" value="Helicase_C"/>
    <property type="match status" value="1"/>
</dbReference>
<organism evidence="9 10">
    <name type="scientific">Cladosporium halotolerans</name>
    <dbReference type="NCBI Taxonomy" id="1052096"/>
    <lineage>
        <taxon>Eukaryota</taxon>
        <taxon>Fungi</taxon>
        <taxon>Dikarya</taxon>
        <taxon>Ascomycota</taxon>
        <taxon>Pezizomycotina</taxon>
        <taxon>Dothideomycetes</taxon>
        <taxon>Dothideomycetidae</taxon>
        <taxon>Cladosporiales</taxon>
        <taxon>Cladosporiaceae</taxon>
        <taxon>Cladosporium</taxon>
    </lineage>
</organism>
<dbReference type="SMART" id="SM00487">
    <property type="entry name" value="DEXDc"/>
    <property type="match status" value="1"/>
</dbReference>
<keyword evidence="2" id="KW-0547">Nucleotide-binding</keyword>
<evidence type="ECO:0000256" key="1">
    <source>
        <dbReference type="ARBA" id="ARBA00005446"/>
    </source>
</evidence>
<dbReference type="GO" id="GO:0003676">
    <property type="term" value="F:nucleic acid binding"/>
    <property type="evidence" value="ECO:0007669"/>
    <property type="project" value="InterPro"/>
</dbReference>
<dbReference type="InterPro" id="IPR014001">
    <property type="entry name" value="Helicase_ATP-bd"/>
</dbReference>
<dbReference type="InterPro" id="IPR011545">
    <property type="entry name" value="DEAD/DEAH_box_helicase_dom"/>
</dbReference>
<sequence length="415" mass="46793">MTDQRNHKTRTVNRAYANQAGAVFSNLWDGKVRMGLQASTLWQDFWGVEMILKRKKHGRVGQESRLAKRKLYGNKDVGWKSTEQAQALTAIMSWDEQVVVILSTGAGKSLLFMLPCILPNAGITILIVPLVSLYGDMLRRIKEMSIDHLEWHPGENQEATLVLVSAEAASSKDFVKYARRLIAEQKLDWIVVDECHLTDADDLAELLGCSSYTAGSGTPVEKKQILDPWTQAPETPYIAATTALAEGSDYAHVRLVMNIDQPESMVIFAQESGRAKRDGKSAYSMVLLPATWQPQVSDVPLHEPHGTNNYRADPTLRKRHEKEAAHRYLLGKQCHRTSLSDYLDVARHRRWCMPEDVPCDICKVAHQDMIDPVKKVEQDDTHTGLQLIQQERLRAHTELSQYRLDLASVKGTCLL</sequence>
<name>A0AB34KDU4_9PEZI</name>
<dbReference type="GO" id="GO:0043138">
    <property type="term" value="F:3'-5' DNA helicase activity"/>
    <property type="evidence" value="ECO:0007669"/>
    <property type="project" value="UniProtKB-EC"/>
</dbReference>
<dbReference type="GO" id="GO:0009378">
    <property type="term" value="F:four-way junction helicase activity"/>
    <property type="evidence" value="ECO:0007669"/>
    <property type="project" value="TreeGrafter"/>
</dbReference>
<evidence type="ECO:0000259" key="7">
    <source>
        <dbReference type="PROSITE" id="PS51192"/>
    </source>
</evidence>
<dbReference type="GO" id="GO:0000724">
    <property type="term" value="P:double-strand break repair via homologous recombination"/>
    <property type="evidence" value="ECO:0007669"/>
    <property type="project" value="TreeGrafter"/>
</dbReference>
<dbReference type="Proteomes" id="UP000803884">
    <property type="component" value="Unassembled WGS sequence"/>
</dbReference>
<dbReference type="Pfam" id="PF00270">
    <property type="entry name" value="DEAD"/>
    <property type="match status" value="1"/>
</dbReference>
<evidence type="ECO:0000313" key="9">
    <source>
        <dbReference type="EMBL" id="KAL1581680.1"/>
    </source>
</evidence>
<dbReference type="Gene3D" id="3.40.50.300">
    <property type="entry name" value="P-loop containing nucleotide triphosphate hydrolases"/>
    <property type="match status" value="2"/>
</dbReference>
<dbReference type="RefSeq" id="XP_069224789.1">
    <property type="nucleotide sequence ID" value="XM_069378190.1"/>
</dbReference>
<dbReference type="EC" id="5.6.2.4" evidence="5"/>
<feature type="transmembrane region" description="Helical" evidence="6">
    <location>
        <begin position="110"/>
        <end position="134"/>
    </location>
</feature>
<feature type="domain" description="Helicase ATP-binding" evidence="7">
    <location>
        <begin position="89"/>
        <end position="237"/>
    </location>
</feature>
<dbReference type="PROSITE" id="PS51194">
    <property type="entry name" value="HELICASE_CTER"/>
    <property type="match status" value="1"/>
</dbReference>
<protein>
    <recommendedName>
        <fullName evidence="5">DNA 3'-5' helicase</fullName>
        <ecNumber evidence="5">5.6.2.4</ecNumber>
    </recommendedName>
</protein>
<keyword evidence="10" id="KW-1185">Reference proteome</keyword>
<dbReference type="InterPro" id="IPR001650">
    <property type="entry name" value="Helicase_C-like"/>
</dbReference>
<dbReference type="InterPro" id="IPR027417">
    <property type="entry name" value="P-loop_NTPase"/>
</dbReference>
<comment type="caution">
    <text evidence="9">The sequence shown here is derived from an EMBL/GenBank/DDBJ whole genome shotgun (WGS) entry which is preliminary data.</text>
</comment>
<comment type="catalytic activity">
    <reaction evidence="4">
        <text>Couples ATP hydrolysis with the unwinding of duplex DNA by translocating in the 3'-5' direction.</text>
        <dbReference type="EC" id="5.6.2.4"/>
    </reaction>
</comment>
<dbReference type="SUPFAM" id="SSF52540">
    <property type="entry name" value="P-loop containing nucleoside triphosphate hydrolases"/>
    <property type="match status" value="2"/>
</dbReference>
<gene>
    <name evidence="9" type="ORF">WHR41_09587</name>
</gene>
<dbReference type="GeneID" id="96011028"/>
<proteinExistence type="inferred from homology"/>
<dbReference type="GO" id="GO:0005737">
    <property type="term" value="C:cytoplasm"/>
    <property type="evidence" value="ECO:0007669"/>
    <property type="project" value="TreeGrafter"/>
</dbReference>
<keyword evidence="3" id="KW-0067">ATP-binding</keyword>
<keyword evidence="6" id="KW-1133">Transmembrane helix</keyword>
<evidence type="ECO:0000256" key="2">
    <source>
        <dbReference type="ARBA" id="ARBA00022741"/>
    </source>
</evidence>
<keyword evidence="6" id="KW-0472">Membrane</keyword>
<reference evidence="9 10" key="1">
    <citation type="journal article" date="2020" name="Microbiol. Resour. Announc.">
        <title>Draft Genome Sequence of a Cladosporium Species Isolated from the Mesophotic Ascidian Didemnum maculosum.</title>
        <authorList>
            <person name="Gioti A."/>
            <person name="Siaperas R."/>
            <person name="Nikolaivits E."/>
            <person name="Le Goff G."/>
            <person name="Ouazzani J."/>
            <person name="Kotoulas G."/>
            <person name="Topakas E."/>
        </authorList>
    </citation>
    <scope>NUCLEOTIDE SEQUENCE [LARGE SCALE GENOMIC DNA]</scope>
    <source>
        <strain evidence="9 10">TM138-S3</strain>
    </source>
</reference>
<accession>A0AB34KDU4</accession>